<dbReference type="Gene3D" id="1.10.1660.10">
    <property type="match status" value="1"/>
</dbReference>
<keyword evidence="3" id="KW-0238">DNA-binding</keyword>
<dbReference type="SUPFAM" id="SSF46955">
    <property type="entry name" value="Putative DNA-binding domain"/>
    <property type="match status" value="1"/>
</dbReference>
<name>A0A1D8INL5_9GAMM</name>
<dbReference type="PANTHER" id="PTHR30204">
    <property type="entry name" value="REDOX-CYCLING DRUG-SENSING TRANSCRIPTIONAL ACTIVATOR SOXR"/>
    <property type="match status" value="1"/>
</dbReference>
<evidence type="ECO:0000313" key="7">
    <source>
        <dbReference type="Proteomes" id="UP000095401"/>
    </source>
</evidence>
<keyword evidence="2" id="KW-0805">Transcription regulation</keyword>
<reference evidence="7" key="1">
    <citation type="submission" date="2016-09" db="EMBL/GenBank/DDBJ databases">
        <title>Acidihalobacter prosperus F5.</title>
        <authorList>
            <person name="Khaleque H.N."/>
            <person name="Ramsay J.P."/>
            <person name="Kaksonen A.H."/>
            <person name="Boxall N.J."/>
            <person name="Watkin E.L.J."/>
        </authorList>
    </citation>
    <scope>NUCLEOTIDE SEQUENCE [LARGE SCALE GENOMIC DNA]</scope>
    <source>
        <strain evidence="7">F5</strain>
    </source>
</reference>
<organism evidence="6 7">
    <name type="scientific">Acidihalobacter yilgarnensis</name>
    <dbReference type="NCBI Taxonomy" id="2819280"/>
    <lineage>
        <taxon>Bacteria</taxon>
        <taxon>Pseudomonadati</taxon>
        <taxon>Pseudomonadota</taxon>
        <taxon>Gammaproteobacteria</taxon>
        <taxon>Chromatiales</taxon>
        <taxon>Ectothiorhodospiraceae</taxon>
        <taxon>Acidihalobacter</taxon>
    </lineage>
</organism>
<evidence type="ECO:0000256" key="1">
    <source>
        <dbReference type="ARBA" id="ARBA00022491"/>
    </source>
</evidence>
<evidence type="ECO:0000256" key="2">
    <source>
        <dbReference type="ARBA" id="ARBA00023015"/>
    </source>
</evidence>
<dbReference type="InterPro" id="IPR000551">
    <property type="entry name" value="MerR-type_HTH_dom"/>
</dbReference>
<dbReference type="GO" id="GO:0003700">
    <property type="term" value="F:DNA-binding transcription factor activity"/>
    <property type="evidence" value="ECO:0007669"/>
    <property type="project" value="InterPro"/>
</dbReference>
<feature type="domain" description="HTH merR-type" evidence="5">
    <location>
        <begin position="8"/>
        <end position="77"/>
    </location>
</feature>
<keyword evidence="7" id="KW-1185">Reference proteome</keyword>
<evidence type="ECO:0000313" key="6">
    <source>
        <dbReference type="EMBL" id="AOU98057.1"/>
    </source>
</evidence>
<sequence length="138" mass="15882">MNTDGNPTWTIGRLAAAAGVHVETVRYYQRRSLLPIPSRGYGSIRRYCQEDLERLNFIRHAQQAGFSLHEIAELLALGEKRCHEIQMIAERRLKEVSVRIESLHRVEHQLSGLIDACKRGGEMDTPIDCPLYLRIRED</sequence>
<dbReference type="PRINTS" id="PR00040">
    <property type="entry name" value="HTHMERR"/>
</dbReference>
<dbReference type="PROSITE" id="PS50937">
    <property type="entry name" value="HTH_MERR_2"/>
    <property type="match status" value="1"/>
</dbReference>
<keyword evidence="4" id="KW-0804">Transcription</keyword>
<dbReference type="RefSeq" id="WP_070078433.1">
    <property type="nucleotide sequence ID" value="NZ_CP017415.1"/>
</dbReference>
<dbReference type="Pfam" id="PF13411">
    <property type="entry name" value="MerR_1"/>
    <property type="match status" value="1"/>
</dbReference>
<protein>
    <recommendedName>
        <fullName evidence="5">HTH merR-type domain-containing protein</fullName>
    </recommendedName>
</protein>
<dbReference type="InterPro" id="IPR047057">
    <property type="entry name" value="MerR_fam"/>
</dbReference>
<dbReference type="SMART" id="SM00422">
    <property type="entry name" value="HTH_MERR"/>
    <property type="match status" value="1"/>
</dbReference>
<dbReference type="KEGG" id="aprs:BI364_08860"/>
<dbReference type="AlphaFoldDB" id="A0A1D8INL5"/>
<evidence type="ECO:0000256" key="4">
    <source>
        <dbReference type="ARBA" id="ARBA00023163"/>
    </source>
</evidence>
<keyword evidence="1" id="KW-0678">Repressor</keyword>
<gene>
    <name evidence="6" type="ORF">BI364_08860</name>
</gene>
<evidence type="ECO:0000259" key="5">
    <source>
        <dbReference type="PROSITE" id="PS50937"/>
    </source>
</evidence>
<dbReference type="EMBL" id="CP017415">
    <property type="protein sequence ID" value="AOU98057.1"/>
    <property type="molecule type" value="Genomic_DNA"/>
</dbReference>
<proteinExistence type="predicted"/>
<dbReference type="Proteomes" id="UP000095401">
    <property type="component" value="Chromosome"/>
</dbReference>
<dbReference type="GO" id="GO:0003677">
    <property type="term" value="F:DNA binding"/>
    <property type="evidence" value="ECO:0007669"/>
    <property type="project" value="UniProtKB-KW"/>
</dbReference>
<dbReference type="PANTHER" id="PTHR30204:SF69">
    <property type="entry name" value="MERR-FAMILY TRANSCRIPTIONAL REGULATOR"/>
    <property type="match status" value="1"/>
</dbReference>
<dbReference type="InterPro" id="IPR009061">
    <property type="entry name" value="DNA-bd_dom_put_sf"/>
</dbReference>
<accession>A0A1D8INL5</accession>
<evidence type="ECO:0000256" key="3">
    <source>
        <dbReference type="ARBA" id="ARBA00023125"/>
    </source>
</evidence>